<evidence type="ECO:0000313" key="2">
    <source>
        <dbReference type="EMBL" id="MCJ7857504.1"/>
    </source>
</evidence>
<dbReference type="EMBL" id="JALIEA010000008">
    <property type="protein sequence ID" value="MCJ7857504.1"/>
    <property type="molecule type" value="Genomic_DNA"/>
</dbReference>
<feature type="signal peptide" evidence="1">
    <location>
        <begin position="1"/>
        <end position="34"/>
    </location>
</feature>
<accession>A0A9X2B113</accession>
<sequence>MTVFRRTFRHPLRSIVAAATAVVLGMTVPPTAAAQEEPLAGPDERPASSPADIDLGQIGDLLENELILDYVELCRSGDGPPADATDAADTTVTAVADCSQSTGDGLAVVLPESVEVGAAAEDMTVDLGDDITIPLIGTFRLGERNLIEILSAVALDKDGLSPTVRRAAVALGYPSIEPRRLGAYSTYAQVQRDAALPYKAAYRTENGKCLRKIFGVCVEYEKIRVEYDANLTARTEALTIAEYLTGQKYDYTAPVDLPDRPAPRGTSTVIGDGTQVAASMRGGEATAESHELFGLPGIALAAADEERSSVSHARLGFASAMNMDADEIGLTWFGRAIGFDRLREDGVVDFAGEEVEDMIDTVDDLDVPALKEVSCFGLNSRATAEGLGTCANILGTIDTYRDLREPEPGEHRQTQVGVTDVTSLVLGNDALLKQLTGDAESTPFLDDMMHNLTSEDDRLKFAKDFVRFTSDSYTDEVETPVLDENGDAVLDDAGEPVTETTTRTTTAAWLTSDYGFREPVTVEWSGHRVVFFPAVEVNGDERPNYLGLPEIEAVADDADAGLLPRVSLVTWDNAFGLGTVVLDDLSRPDRIVTNWLDSVTLVDDIVWLSELLGGADGSGGPEAAAAPAAPAVPAP</sequence>
<gene>
    <name evidence="2" type="ORF">MUN33_02055</name>
</gene>
<comment type="caution">
    <text evidence="2">The sequence shown here is derived from an EMBL/GenBank/DDBJ whole genome shotgun (WGS) entry which is preliminary data.</text>
</comment>
<reference evidence="2" key="1">
    <citation type="submission" date="2022-04" db="EMBL/GenBank/DDBJ databases">
        <title>Corynebacterium kalidii LD5P10.</title>
        <authorList>
            <person name="Sun J.Q."/>
        </authorList>
    </citation>
    <scope>NUCLEOTIDE SEQUENCE</scope>
    <source>
        <strain evidence="2">LD5P10</strain>
    </source>
</reference>
<feature type="chain" id="PRO_5040851520" evidence="1">
    <location>
        <begin position="35"/>
        <end position="635"/>
    </location>
</feature>
<evidence type="ECO:0000313" key="3">
    <source>
        <dbReference type="Proteomes" id="UP001139207"/>
    </source>
</evidence>
<dbReference type="RefSeq" id="WP_244803250.1">
    <property type="nucleotide sequence ID" value="NZ_JALIEA010000008.1"/>
</dbReference>
<dbReference type="Proteomes" id="UP001139207">
    <property type="component" value="Unassembled WGS sequence"/>
</dbReference>
<keyword evidence="1" id="KW-0732">Signal</keyword>
<dbReference type="AlphaFoldDB" id="A0A9X2B113"/>
<proteinExistence type="predicted"/>
<keyword evidence="3" id="KW-1185">Reference proteome</keyword>
<protein>
    <submittedName>
        <fullName evidence="2">Uncharacterized protein</fullName>
    </submittedName>
</protein>
<evidence type="ECO:0000256" key="1">
    <source>
        <dbReference type="SAM" id="SignalP"/>
    </source>
</evidence>
<name>A0A9X2B113_9CORY</name>
<organism evidence="2 3">
    <name type="scientific">Corynebacterium kalidii</name>
    <dbReference type="NCBI Taxonomy" id="2931982"/>
    <lineage>
        <taxon>Bacteria</taxon>
        <taxon>Bacillati</taxon>
        <taxon>Actinomycetota</taxon>
        <taxon>Actinomycetes</taxon>
        <taxon>Mycobacteriales</taxon>
        <taxon>Corynebacteriaceae</taxon>
        <taxon>Corynebacterium</taxon>
    </lineage>
</organism>